<organism evidence="2 3">
    <name type="scientific">Velocimicrobium porci</name>
    <dbReference type="NCBI Taxonomy" id="2606634"/>
    <lineage>
        <taxon>Bacteria</taxon>
        <taxon>Bacillati</taxon>
        <taxon>Bacillota</taxon>
        <taxon>Clostridia</taxon>
        <taxon>Lachnospirales</taxon>
        <taxon>Lachnospiraceae</taxon>
        <taxon>Velocimicrobium</taxon>
    </lineage>
</organism>
<keyword evidence="3" id="KW-1185">Reference proteome</keyword>
<evidence type="ECO:0000256" key="1">
    <source>
        <dbReference type="SAM" id="MobiDB-lite"/>
    </source>
</evidence>
<dbReference type="AlphaFoldDB" id="A0A6L5Y1R4"/>
<dbReference type="EMBL" id="VUMT01000033">
    <property type="protein sequence ID" value="MSS64859.1"/>
    <property type="molecule type" value="Genomic_DNA"/>
</dbReference>
<accession>A0A6L5Y1R4</accession>
<dbReference type="Proteomes" id="UP000482209">
    <property type="component" value="Unassembled WGS sequence"/>
</dbReference>
<gene>
    <name evidence="2" type="ORF">FYJ58_13440</name>
</gene>
<protein>
    <submittedName>
        <fullName evidence="2">Uncharacterized protein</fullName>
    </submittedName>
</protein>
<name>A0A6L5Y1R4_9FIRM</name>
<dbReference type="RefSeq" id="WP_154520246.1">
    <property type="nucleotide sequence ID" value="NZ_VUMT01000033.1"/>
</dbReference>
<comment type="caution">
    <text evidence="2">The sequence shown here is derived from an EMBL/GenBank/DDBJ whole genome shotgun (WGS) entry which is preliminary data.</text>
</comment>
<reference evidence="2 3" key="1">
    <citation type="submission" date="2019-08" db="EMBL/GenBank/DDBJ databases">
        <title>In-depth cultivation of the pig gut microbiome towards novel bacterial diversity and tailored functional studies.</title>
        <authorList>
            <person name="Wylensek D."/>
            <person name="Hitch T.C.A."/>
            <person name="Clavel T."/>
        </authorList>
    </citation>
    <scope>NUCLEOTIDE SEQUENCE [LARGE SCALE GENOMIC DNA]</scope>
    <source>
        <strain evidence="2 3">WCA-693-APC-MOT-I</strain>
    </source>
</reference>
<evidence type="ECO:0000313" key="3">
    <source>
        <dbReference type="Proteomes" id="UP000482209"/>
    </source>
</evidence>
<feature type="region of interest" description="Disordered" evidence="1">
    <location>
        <begin position="141"/>
        <end position="160"/>
    </location>
</feature>
<sequence>MKNSITFRLNPKHAEDREIMEWLDANAAEEGGQTALVKSALLSVIHGNKEADYYQKMQYEIQKAISKENEIFSDTVKEVMQSMVNQMFAGSLAMIGQTQNPLQVAYPQQLYSSVAALDSISSCTAEKTQAAEVKDLEADNCKSMDDDTRNALGSLFDDED</sequence>
<evidence type="ECO:0000313" key="2">
    <source>
        <dbReference type="EMBL" id="MSS64859.1"/>
    </source>
</evidence>
<proteinExistence type="predicted"/>